<comment type="catalytic activity">
    <reaction evidence="1">
        <text>O-phospho-L-threonyl-[protein] + H2O = L-threonyl-[protein] + phosphate</text>
        <dbReference type="Rhea" id="RHEA:47004"/>
        <dbReference type="Rhea" id="RHEA-COMP:11060"/>
        <dbReference type="Rhea" id="RHEA-COMP:11605"/>
        <dbReference type="ChEBI" id="CHEBI:15377"/>
        <dbReference type="ChEBI" id="CHEBI:30013"/>
        <dbReference type="ChEBI" id="CHEBI:43474"/>
        <dbReference type="ChEBI" id="CHEBI:61977"/>
        <dbReference type="EC" id="3.1.3.16"/>
    </reaction>
</comment>
<feature type="region of interest" description="Disordered" evidence="2">
    <location>
        <begin position="1"/>
        <end position="24"/>
    </location>
</feature>
<feature type="domain" description="Serine/threonine specific protein phosphatases" evidence="3">
    <location>
        <begin position="144"/>
        <end position="149"/>
    </location>
</feature>
<evidence type="ECO:0000313" key="5">
    <source>
        <dbReference type="Proteomes" id="UP001162131"/>
    </source>
</evidence>
<evidence type="ECO:0000313" key="4">
    <source>
        <dbReference type="EMBL" id="CAG9309954.1"/>
    </source>
</evidence>
<gene>
    <name evidence="4" type="ORF">BSTOLATCC_MIC168</name>
</gene>
<keyword evidence="5" id="KW-1185">Reference proteome</keyword>
<dbReference type="SMART" id="SM00156">
    <property type="entry name" value="PP2Ac"/>
    <property type="match status" value="1"/>
</dbReference>
<dbReference type="EC" id="3.1.3.16" evidence="1"/>
<proteinExistence type="inferred from homology"/>
<comment type="similarity">
    <text evidence="1">Belongs to the PPP phosphatase family.</text>
</comment>
<organism evidence="4 5">
    <name type="scientific">Blepharisma stoltei</name>
    <dbReference type="NCBI Taxonomy" id="1481888"/>
    <lineage>
        <taxon>Eukaryota</taxon>
        <taxon>Sar</taxon>
        <taxon>Alveolata</taxon>
        <taxon>Ciliophora</taxon>
        <taxon>Postciliodesmatophora</taxon>
        <taxon>Heterotrichea</taxon>
        <taxon>Heterotrichida</taxon>
        <taxon>Blepharismidae</taxon>
        <taxon>Blepharisma</taxon>
    </lineage>
</organism>
<feature type="compositionally biased region" description="Basic and acidic residues" evidence="2">
    <location>
        <begin position="8"/>
        <end position="24"/>
    </location>
</feature>
<dbReference type="InterPro" id="IPR029052">
    <property type="entry name" value="Metallo-depent_PP-like"/>
</dbReference>
<dbReference type="InterPro" id="IPR006186">
    <property type="entry name" value="Ser/Thr-sp_prot-phosphatase"/>
</dbReference>
<dbReference type="Proteomes" id="UP001162131">
    <property type="component" value="Unassembled WGS sequence"/>
</dbReference>
<comment type="caution">
    <text evidence="4">The sequence shown here is derived from an EMBL/GenBank/DDBJ whole genome shotgun (WGS) entry which is preliminary data.</text>
</comment>
<name>A0AAU9IE03_9CILI</name>
<dbReference type="AlphaFoldDB" id="A0AAU9IE03"/>
<dbReference type="EMBL" id="CAJZBQ010000001">
    <property type="protein sequence ID" value="CAG9309954.1"/>
    <property type="molecule type" value="Genomic_DNA"/>
</dbReference>
<reference evidence="4" key="1">
    <citation type="submission" date="2021-09" db="EMBL/GenBank/DDBJ databases">
        <authorList>
            <consortium name="AG Swart"/>
            <person name="Singh M."/>
            <person name="Singh A."/>
            <person name="Seah K."/>
            <person name="Emmerich C."/>
        </authorList>
    </citation>
    <scope>NUCLEOTIDE SEQUENCE</scope>
    <source>
        <strain evidence="4">ATCC30299</strain>
    </source>
</reference>
<dbReference type="Pfam" id="PF00149">
    <property type="entry name" value="Metallophos"/>
    <property type="match status" value="1"/>
</dbReference>
<dbReference type="InterPro" id="IPR043360">
    <property type="entry name" value="PP2B"/>
</dbReference>
<accession>A0AAU9IE03</accession>
<dbReference type="Gene3D" id="3.60.21.10">
    <property type="match status" value="1"/>
</dbReference>
<keyword evidence="1" id="KW-0378">Hydrolase</keyword>
<dbReference type="InterPro" id="IPR004843">
    <property type="entry name" value="Calcineurin-like_PHP"/>
</dbReference>
<dbReference type="GO" id="GO:0033192">
    <property type="term" value="F:calmodulin-dependent protein phosphatase activity"/>
    <property type="evidence" value="ECO:0007669"/>
    <property type="project" value="InterPro"/>
</dbReference>
<evidence type="ECO:0000259" key="3">
    <source>
        <dbReference type="PROSITE" id="PS00125"/>
    </source>
</evidence>
<evidence type="ECO:0000256" key="1">
    <source>
        <dbReference type="RuleBase" id="RU004273"/>
    </source>
</evidence>
<dbReference type="PROSITE" id="PS00125">
    <property type="entry name" value="SER_THR_PHOSPHATASE"/>
    <property type="match status" value="1"/>
</dbReference>
<dbReference type="PRINTS" id="PR00114">
    <property type="entry name" value="STPHPHTASE"/>
</dbReference>
<dbReference type="GO" id="GO:0097720">
    <property type="term" value="P:calcineurin-mediated signaling"/>
    <property type="evidence" value="ECO:0007669"/>
    <property type="project" value="InterPro"/>
</dbReference>
<sequence length="470" mass="54213">MEPLLNPLHDRIVSDLDPPPHRPLERSQLYPRGIAYPPDWTKLRNHLASEGRLSKQDCLLLIRQATDTFRRENNVLELKEPINVIGDIHGQFYDLLQLLESEGDFSRFKHLFLGDYVDRGYFSIEVVLLLYALKLNFKQNIYLLRGNHESRQITSHFNFRSECLHKFDIEIYNAVMESFDALPIACIVNNKFLAVHGGLSPDLVNVQDLSKFNRFTEPPKAGLFCDILWSDPIDHDQGVCPEIYAGNGVRGCAYYFGITALNSFLQKSRLIAVLRAHEVQKEGFKMHRWHGANEFPSVITIFSAPNYCDVYNNKAAILKFENNQLNIQQFNYTAHPYILPDFMLGFEWSLPFIIEKVMEIMENVLKNTSGSEPLIKRASMAGDRVKQFKEDFKDNREEVMRAKVTAINKMIRIFRTVREEQEVILRLKGLCPDNKIPAGLIRQGREALLSAVDSFSKAKSYDLINEKRPD</sequence>
<protein>
    <recommendedName>
        <fullName evidence="1">Serine/threonine-protein phosphatase</fullName>
        <ecNumber evidence="1">3.1.3.16</ecNumber>
    </recommendedName>
</protein>
<dbReference type="SUPFAM" id="SSF56300">
    <property type="entry name" value="Metallo-dependent phosphatases"/>
    <property type="match status" value="1"/>
</dbReference>
<evidence type="ECO:0000256" key="2">
    <source>
        <dbReference type="SAM" id="MobiDB-lite"/>
    </source>
</evidence>
<dbReference type="PANTHER" id="PTHR45673">
    <property type="entry name" value="SERINE/THREONINE-PROTEIN PHOSPHATASE 2B CATALYTIC SUBUNIT 1-RELATED"/>
    <property type="match status" value="1"/>
</dbReference>